<name>A0ABT6FXG4_9FLAO</name>
<gene>
    <name evidence="1" type="ORF">P7122_01210</name>
</gene>
<protein>
    <submittedName>
        <fullName evidence="1">Uncharacterized protein</fullName>
    </submittedName>
</protein>
<reference evidence="1 2" key="1">
    <citation type="submission" date="2023-03" db="EMBL/GenBank/DDBJ databases">
        <title>Strain YYF002 represents a novel species in the genus Winogradskyella isolated from seawater.</title>
        <authorList>
            <person name="Fu Z.-Y."/>
        </authorList>
    </citation>
    <scope>NUCLEOTIDE SEQUENCE [LARGE SCALE GENOMIC DNA]</scope>
    <source>
        <strain evidence="1 2">YYF002</strain>
    </source>
</reference>
<keyword evidence="2" id="KW-1185">Reference proteome</keyword>
<dbReference type="Proteomes" id="UP001529085">
    <property type="component" value="Unassembled WGS sequence"/>
</dbReference>
<dbReference type="RefSeq" id="WP_278003954.1">
    <property type="nucleotide sequence ID" value="NZ_JARSBN010000001.1"/>
</dbReference>
<dbReference type="EMBL" id="JARSBN010000001">
    <property type="protein sequence ID" value="MDG4714471.1"/>
    <property type="molecule type" value="Genomic_DNA"/>
</dbReference>
<dbReference type="SUPFAM" id="SSF53756">
    <property type="entry name" value="UDP-Glycosyltransferase/glycogen phosphorylase"/>
    <property type="match status" value="1"/>
</dbReference>
<organism evidence="1 2">
    <name type="scientific">Winogradskyella marincola</name>
    <dbReference type="NCBI Taxonomy" id="3037795"/>
    <lineage>
        <taxon>Bacteria</taxon>
        <taxon>Pseudomonadati</taxon>
        <taxon>Bacteroidota</taxon>
        <taxon>Flavobacteriia</taxon>
        <taxon>Flavobacteriales</taxon>
        <taxon>Flavobacteriaceae</taxon>
        <taxon>Winogradskyella</taxon>
    </lineage>
</organism>
<evidence type="ECO:0000313" key="2">
    <source>
        <dbReference type="Proteomes" id="UP001529085"/>
    </source>
</evidence>
<comment type="caution">
    <text evidence="1">The sequence shown here is derived from an EMBL/GenBank/DDBJ whole genome shotgun (WGS) entry which is preliminary data.</text>
</comment>
<proteinExistence type="predicted"/>
<sequence>MSKSIQIVCFDNPYPPNYGGTIDVFYKIKALYAKGIDVYLHFYVTKQSDRTDTKPLEKYCKQIYTYKRNTTLLSHLSLKPFSVKSRSSKGLVQCLVKIGFPVLYEGLNTTATLKVIVAKGLKTYVRLHNIEHNYFKNIGDLEYSFFKKVYYNFEAWRLKKYQSQLKFADILFSISLNDQKYFSNLFRDVRYLPVFQSKTELQESKLQEYCLFHGDLRLSDNIRAADFLIDFFSSKPNRKFIIASSFDNAMISQRIANANNITFKIIESLQDLEQLFAKTAIHILISYQASGIKLKLLNALHTNTVVLVNKYMIEGTGLESCCELFNNESELNDKVEKFYGMPISPSQRIERMKVLSEFNPNNSIDLLIECL</sequence>
<evidence type="ECO:0000313" key="1">
    <source>
        <dbReference type="EMBL" id="MDG4714471.1"/>
    </source>
</evidence>
<accession>A0ABT6FXG4</accession>